<feature type="transmembrane region" description="Helical" evidence="1">
    <location>
        <begin position="235"/>
        <end position="256"/>
    </location>
</feature>
<evidence type="ECO:0000313" key="3">
    <source>
        <dbReference type="Proteomes" id="UP000747013"/>
    </source>
</evidence>
<feature type="transmembrane region" description="Helical" evidence="1">
    <location>
        <begin position="191"/>
        <end position="214"/>
    </location>
</feature>
<evidence type="ECO:0000313" key="2">
    <source>
        <dbReference type="EMBL" id="HJF86998.1"/>
    </source>
</evidence>
<name>A0A921L9P9_9LACO</name>
<protein>
    <recommendedName>
        <fullName evidence="4">Polymerase</fullName>
    </recommendedName>
</protein>
<reference evidence="2" key="1">
    <citation type="journal article" date="2021" name="PeerJ">
        <title>Extensive microbial diversity within the chicken gut microbiome revealed by metagenomics and culture.</title>
        <authorList>
            <person name="Gilroy R."/>
            <person name="Ravi A."/>
            <person name="Getino M."/>
            <person name="Pursley I."/>
            <person name="Horton D.L."/>
            <person name="Alikhan N.F."/>
            <person name="Baker D."/>
            <person name="Gharbi K."/>
            <person name="Hall N."/>
            <person name="Watson M."/>
            <person name="Adriaenssens E.M."/>
            <person name="Foster-Nyarko E."/>
            <person name="Jarju S."/>
            <person name="Secka A."/>
            <person name="Antonio M."/>
            <person name="Oren A."/>
            <person name="Chaudhuri R.R."/>
            <person name="La Ragione R."/>
            <person name="Hildebrand F."/>
            <person name="Pallen M.J."/>
        </authorList>
    </citation>
    <scope>NUCLEOTIDE SEQUENCE</scope>
    <source>
        <strain evidence="2">7886</strain>
    </source>
</reference>
<feature type="transmembrane region" description="Helical" evidence="1">
    <location>
        <begin position="20"/>
        <end position="42"/>
    </location>
</feature>
<accession>A0A921L9P9</accession>
<dbReference type="AlphaFoldDB" id="A0A921L9P9"/>
<feature type="transmembrane region" description="Helical" evidence="1">
    <location>
        <begin position="79"/>
        <end position="104"/>
    </location>
</feature>
<dbReference type="Proteomes" id="UP000747013">
    <property type="component" value="Unassembled WGS sequence"/>
</dbReference>
<organism evidence="2 3">
    <name type="scientific">Companilactobacillus farciminis</name>
    <dbReference type="NCBI Taxonomy" id="1612"/>
    <lineage>
        <taxon>Bacteria</taxon>
        <taxon>Bacillati</taxon>
        <taxon>Bacillota</taxon>
        <taxon>Bacilli</taxon>
        <taxon>Lactobacillales</taxon>
        <taxon>Lactobacillaceae</taxon>
        <taxon>Companilactobacillus</taxon>
    </lineage>
</organism>
<feature type="transmembrane region" description="Helical" evidence="1">
    <location>
        <begin position="116"/>
        <end position="136"/>
    </location>
</feature>
<feature type="transmembrane region" description="Helical" evidence="1">
    <location>
        <begin position="157"/>
        <end position="179"/>
    </location>
</feature>
<gene>
    <name evidence="2" type="ORF">K8V88_06120</name>
</gene>
<dbReference type="EMBL" id="DYWC01000135">
    <property type="protein sequence ID" value="HJF86998.1"/>
    <property type="molecule type" value="Genomic_DNA"/>
</dbReference>
<comment type="caution">
    <text evidence="2">The sequence shown here is derived from an EMBL/GenBank/DDBJ whole genome shotgun (WGS) entry which is preliminary data.</text>
</comment>
<keyword evidence="1" id="KW-0472">Membrane</keyword>
<feature type="transmembrane region" description="Helical" evidence="1">
    <location>
        <begin position="48"/>
        <end position="67"/>
    </location>
</feature>
<feature type="transmembrane region" description="Helical" evidence="1">
    <location>
        <begin position="352"/>
        <end position="372"/>
    </location>
</feature>
<evidence type="ECO:0000256" key="1">
    <source>
        <dbReference type="SAM" id="Phobius"/>
    </source>
</evidence>
<proteinExistence type="predicted"/>
<reference evidence="2" key="2">
    <citation type="submission" date="2021-09" db="EMBL/GenBank/DDBJ databases">
        <authorList>
            <person name="Gilroy R."/>
        </authorList>
    </citation>
    <scope>NUCLEOTIDE SEQUENCE</scope>
    <source>
        <strain evidence="2">7886</strain>
    </source>
</reference>
<sequence length="405" mass="46509">MQYLSSKYQRLINLELDGQILYEIAFAFYFVIAFLQTSTYTFYFPGNLLHQIAFIPLVIVLFKIIFFDSNTIRKITVNLLVLAILFITWRTSGEFILFPMGIFVLGARNVDFKKIIYLYLVLGTILLSFVFFTSLIGLTKNLIFHRGIHTLRRAFGIIYPTDFAAHILYLVLAYCYLYFNKLSWKSYTVFVLLAIFLIKFCDARLNAYALILVIPVMMIGQRAQKGYIVSRSIAIFYWILPVLAAYVTVFLSYLYAPGHKLFEQMNSLLSGRLFYSHEAIKKYGFSLFGQHIHENGLGAVGGIKNAAAEGANYFYIDSAFIRLFVIYGVVIALVVIITMTIVSWQSIKQSEFALASIMVIVTISAIVEQRLLDFGYDPFLIAIFAQCYFSNKLISEEKNEKRNFK</sequence>
<keyword evidence="1" id="KW-1133">Transmembrane helix</keyword>
<evidence type="ECO:0008006" key="4">
    <source>
        <dbReference type="Google" id="ProtNLM"/>
    </source>
</evidence>
<feature type="transmembrane region" description="Helical" evidence="1">
    <location>
        <begin position="319"/>
        <end position="340"/>
    </location>
</feature>
<keyword evidence="1" id="KW-0812">Transmembrane</keyword>